<protein>
    <submittedName>
        <fullName evidence="2">Uncharacterized protein</fullName>
    </submittedName>
</protein>
<dbReference type="RefSeq" id="XP_064660430.1">
    <property type="nucleotide sequence ID" value="XM_064801800.1"/>
</dbReference>
<feature type="region of interest" description="Disordered" evidence="1">
    <location>
        <begin position="1"/>
        <end position="37"/>
    </location>
</feature>
<dbReference type="GeneID" id="89925892"/>
<dbReference type="EMBL" id="JAVRRT010000006">
    <property type="protein sequence ID" value="KAK5171402.1"/>
    <property type="molecule type" value="Genomic_DNA"/>
</dbReference>
<sequence length="159" mass="18084">MSNQIGPSRPPRSHFRNNDSRTDNGYHTGDSQPVRRNAHQITTDICRRATPPCPLEHFIQREHTHEDLHAAFLYAAQFTASRTPGGPQHPMAVRARRSGCSELVRGLGSANAPEVWSMLPRIVLVFLLVEAQKVAYAVAAEAEEDEEDEEYEWVERRRR</sequence>
<name>A0AAV9PGG5_9PEZI</name>
<reference evidence="2 3" key="1">
    <citation type="submission" date="2023-08" db="EMBL/GenBank/DDBJ databases">
        <title>Black Yeasts Isolated from many extreme environments.</title>
        <authorList>
            <person name="Coleine C."/>
            <person name="Stajich J.E."/>
            <person name="Selbmann L."/>
        </authorList>
    </citation>
    <scope>NUCLEOTIDE SEQUENCE [LARGE SCALE GENOMIC DNA]</scope>
    <source>
        <strain evidence="2 3">CCFEE 5935</strain>
    </source>
</reference>
<keyword evidence="3" id="KW-1185">Reference proteome</keyword>
<evidence type="ECO:0000313" key="2">
    <source>
        <dbReference type="EMBL" id="KAK5171402.1"/>
    </source>
</evidence>
<organism evidence="2 3">
    <name type="scientific">Saxophila tyrrhenica</name>
    <dbReference type="NCBI Taxonomy" id="1690608"/>
    <lineage>
        <taxon>Eukaryota</taxon>
        <taxon>Fungi</taxon>
        <taxon>Dikarya</taxon>
        <taxon>Ascomycota</taxon>
        <taxon>Pezizomycotina</taxon>
        <taxon>Dothideomycetes</taxon>
        <taxon>Dothideomycetidae</taxon>
        <taxon>Mycosphaerellales</taxon>
        <taxon>Extremaceae</taxon>
        <taxon>Saxophila</taxon>
    </lineage>
</organism>
<evidence type="ECO:0000313" key="3">
    <source>
        <dbReference type="Proteomes" id="UP001337655"/>
    </source>
</evidence>
<dbReference type="AlphaFoldDB" id="A0AAV9PGG5"/>
<proteinExistence type="predicted"/>
<gene>
    <name evidence="2" type="ORF">LTR77_004546</name>
</gene>
<comment type="caution">
    <text evidence="2">The sequence shown here is derived from an EMBL/GenBank/DDBJ whole genome shotgun (WGS) entry which is preliminary data.</text>
</comment>
<evidence type="ECO:0000256" key="1">
    <source>
        <dbReference type="SAM" id="MobiDB-lite"/>
    </source>
</evidence>
<dbReference type="Proteomes" id="UP001337655">
    <property type="component" value="Unassembled WGS sequence"/>
</dbReference>
<accession>A0AAV9PGG5</accession>